<proteinExistence type="predicted"/>
<keyword evidence="3" id="KW-1185">Reference proteome</keyword>
<name>A0A1Y1IRK7_KLENI</name>
<evidence type="ECO:0000256" key="1">
    <source>
        <dbReference type="SAM" id="MobiDB-lite"/>
    </source>
</evidence>
<evidence type="ECO:0000313" key="3">
    <source>
        <dbReference type="Proteomes" id="UP000054558"/>
    </source>
</evidence>
<feature type="region of interest" description="Disordered" evidence="1">
    <location>
        <begin position="92"/>
        <end position="164"/>
    </location>
</feature>
<dbReference type="EMBL" id="DF238378">
    <property type="protein sequence ID" value="GAQ93304.1"/>
    <property type="molecule type" value="Genomic_DNA"/>
</dbReference>
<feature type="region of interest" description="Disordered" evidence="1">
    <location>
        <begin position="23"/>
        <end position="60"/>
    </location>
</feature>
<accession>A0A1Y1IRK7</accession>
<dbReference type="Proteomes" id="UP000054558">
    <property type="component" value="Unassembled WGS sequence"/>
</dbReference>
<gene>
    <name evidence="2" type="ORF">KFL_014290020</name>
</gene>
<organism evidence="2 3">
    <name type="scientific">Klebsormidium nitens</name>
    <name type="common">Green alga</name>
    <name type="synonym">Ulothrix nitens</name>
    <dbReference type="NCBI Taxonomy" id="105231"/>
    <lineage>
        <taxon>Eukaryota</taxon>
        <taxon>Viridiplantae</taxon>
        <taxon>Streptophyta</taxon>
        <taxon>Klebsormidiophyceae</taxon>
        <taxon>Klebsormidiales</taxon>
        <taxon>Klebsormidiaceae</taxon>
        <taxon>Klebsormidium</taxon>
    </lineage>
</organism>
<feature type="compositionally biased region" description="Basic and acidic residues" evidence="1">
    <location>
        <begin position="133"/>
        <end position="142"/>
    </location>
</feature>
<dbReference type="AlphaFoldDB" id="A0A1Y1IRK7"/>
<reference evidence="2 3" key="1">
    <citation type="journal article" date="2014" name="Nat. Commun.">
        <title>Klebsormidium flaccidum genome reveals primary factors for plant terrestrial adaptation.</title>
        <authorList>
            <person name="Hori K."/>
            <person name="Maruyama F."/>
            <person name="Fujisawa T."/>
            <person name="Togashi T."/>
            <person name="Yamamoto N."/>
            <person name="Seo M."/>
            <person name="Sato S."/>
            <person name="Yamada T."/>
            <person name="Mori H."/>
            <person name="Tajima N."/>
            <person name="Moriyama T."/>
            <person name="Ikeuchi M."/>
            <person name="Watanabe M."/>
            <person name="Wada H."/>
            <person name="Kobayashi K."/>
            <person name="Saito M."/>
            <person name="Masuda T."/>
            <person name="Sasaki-Sekimoto Y."/>
            <person name="Mashiguchi K."/>
            <person name="Awai K."/>
            <person name="Shimojima M."/>
            <person name="Masuda S."/>
            <person name="Iwai M."/>
            <person name="Nobusawa T."/>
            <person name="Narise T."/>
            <person name="Kondo S."/>
            <person name="Saito H."/>
            <person name="Sato R."/>
            <person name="Murakawa M."/>
            <person name="Ihara Y."/>
            <person name="Oshima-Yamada Y."/>
            <person name="Ohtaka K."/>
            <person name="Satoh M."/>
            <person name="Sonobe K."/>
            <person name="Ishii M."/>
            <person name="Ohtani R."/>
            <person name="Kanamori-Sato M."/>
            <person name="Honoki R."/>
            <person name="Miyazaki D."/>
            <person name="Mochizuki H."/>
            <person name="Umetsu J."/>
            <person name="Higashi K."/>
            <person name="Shibata D."/>
            <person name="Kamiya Y."/>
            <person name="Sato N."/>
            <person name="Nakamura Y."/>
            <person name="Tabata S."/>
            <person name="Ida S."/>
            <person name="Kurokawa K."/>
            <person name="Ohta H."/>
        </authorList>
    </citation>
    <scope>NUCLEOTIDE SEQUENCE [LARGE SCALE GENOMIC DNA]</scope>
    <source>
        <strain evidence="2 3">NIES-2285</strain>
    </source>
</reference>
<feature type="compositionally biased region" description="Pro residues" evidence="1">
    <location>
        <begin position="29"/>
        <end position="41"/>
    </location>
</feature>
<protein>
    <submittedName>
        <fullName evidence="2">Uncharacterized protein</fullName>
    </submittedName>
</protein>
<sequence>MKHHPRSPPDKRFFTPAMRKGGLLALPHSLPPDQKPAPPKSSPADVNQGSPLLLTSLPLSPPPLMSPPWSSYLSAFALDEILAALGCQRADSVGSDVADGNKDLAESGSAKGFGDDTRSKLSKSSMQGPYGLLERKGGKDGAGEGAAAQGAGSNHGEPAIEASE</sequence>
<evidence type="ECO:0000313" key="2">
    <source>
        <dbReference type="EMBL" id="GAQ93304.1"/>
    </source>
</evidence>